<dbReference type="PROSITE" id="PS50144">
    <property type="entry name" value="MATH"/>
    <property type="match status" value="2"/>
</dbReference>
<dbReference type="AlphaFoldDB" id="A0A200QSY2"/>
<evidence type="ECO:0000259" key="1">
    <source>
        <dbReference type="PROSITE" id="PS50144"/>
    </source>
</evidence>
<reference evidence="2 3" key="1">
    <citation type="journal article" date="2017" name="Mol. Plant">
        <title>The Genome of Medicinal Plant Macleaya cordata Provides New Insights into Benzylisoquinoline Alkaloids Metabolism.</title>
        <authorList>
            <person name="Liu X."/>
            <person name="Liu Y."/>
            <person name="Huang P."/>
            <person name="Ma Y."/>
            <person name="Qing Z."/>
            <person name="Tang Q."/>
            <person name="Cao H."/>
            <person name="Cheng P."/>
            <person name="Zheng Y."/>
            <person name="Yuan Z."/>
            <person name="Zhou Y."/>
            <person name="Liu J."/>
            <person name="Tang Z."/>
            <person name="Zhuo Y."/>
            <person name="Zhang Y."/>
            <person name="Yu L."/>
            <person name="Huang J."/>
            <person name="Yang P."/>
            <person name="Peng Q."/>
            <person name="Zhang J."/>
            <person name="Jiang W."/>
            <person name="Zhang Z."/>
            <person name="Lin K."/>
            <person name="Ro D.K."/>
            <person name="Chen X."/>
            <person name="Xiong X."/>
            <person name="Shang Y."/>
            <person name="Huang S."/>
            <person name="Zeng J."/>
        </authorList>
    </citation>
    <scope>NUCLEOTIDE SEQUENCE [LARGE SCALE GENOMIC DNA]</scope>
    <source>
        <strain evidence="3">cv. BLH2017</strain>
        <tissue evidence="2">Root</tissue>
    </source>
</reference>
<organism evidence="2 3">
    <name type="scientific">Macleaya cordata</name>
    <name type="common">Five-seeded plume-poppy</name>
    <name type="synonym">Bocconia cordata</name>
    <dbReference type="NCBI Taxonomy" id="56857"/>
    <lineage>
        <taxon>Eukaryota</taxon>
        <taxon>Viridiplantae</taxon>
        <taxon>Streptophyta</taxon>
        <taxon>Embryophyta</taxon>
        <taxon>Tracheophyta</taxon>
        <taxon>Spermatophyta</taxon>
        <taxon>Magnoliopsida</taxon>
        <taxon>Ranunculales</taxon>
        <taxon>Papaveraceae</taxon>
        <taxon>Papaveroideae</taxon>
        <taxon>Macleaya</taxon>
    </lineage>
</organism>
<feature type="domain" description="MATH" evidence="1">
    <location>
        <begin position="50"/>
        <end position="181"/>
    </location>
</feature>
<dbReference type="OrthoDB" id="1883087at2759"/>
<dbReference type="OMA" id="PINHWIN"/>
<feature type="domain" description="MATH" evidence="1">
    <location>
        <begin position="201"/>
        <end position="338"/>
    </location>
</feature>
<dbReference type="STRING" id="56857.A0A200QSY2"/>
<dbReference type="Proteomes" id="UP000195402">
    <property type="component" value="Unassembled WGS sequence"/>
</dbReference>
<dbReference type="Pfam" id="PF22486">
    <property type="entry name" value="MATH_2"/>
    <property type="match status" value="2"/>
</dbReference>
<dbReference type="InParanoid" id="A0A200QSY2"/>
<comment type="caution">
    <text evidence="2">The sequence shown here is derived from an EMBL/GenBank/DDBJ whole genome shotgun (WGS) entry which is preliminary data.</text>
</comment>
<dbReference type="EMBL" id="MVGT01001110">
    <property type="protein sequence ID" value="OVA13543.1"/>
    <property type="molecule type" value="Genomic_DNA"/>
</dbReference>
<dbReference type="SUPFAM" id="SSF49599">
    <property type="entry name" value="TRAF domain-like"/>
    <property type="match status" value="2"/>
</dbReference>
<dbReference type="SMART" id="SM00061">
    <property type="entry name" value="MATH"/>
    <property type="match status" value="2"/>
</dbReference>
<dbReference type="FunCoup" id="A0A200QSY2">
    <property type="interactions" value="116"/>
</dbReference>
<gene>
    <name evidence="2" type="ORF">BVC80_379g74</name>
</gene>
<proteinExistence type="predicted"/>
<dbReference type="PANTHER" id="PTHR46162">
    <property type="entry name" value="TRAF-LIKE FAMILY PROTEIN"/>
    <property type="match status" value="1"/>
</dbReference>
<dbReference type="CDD" id="cd00121">
    <property type="entry name" value="MATH"/>
    <property type="match status" value="2"/>
</dbReference>
<evidence type="ECO:0000313" key="3">
    <source>
        <dbReference type="Proteomes" id="UP000195402"/>
    </source>
</evidence>
<evidence type="ECO:0000313" key="2">
    <source>
        <dbReference type="EMBL" id="OVA13543.1"/>
    </source>
</evidence>
<dbReference type="PANTHER" id="PTHR46162:SF2">
    <property type="entry name" value="ANKYRIN REPEAT-CONTAINING PROTEIN-RELATED"/>
    <property type="match status" value="1"/>
</dbReference>
<dbReference type="InterPro" id="IPR008974">
    <property type="entry name" value="TRAF-like"/>
</dbReference>
<dbReference type="InterPro" id="IPR002083">
    <property type="entry name" value="MATH/TRAF_dom"/>
</dbReference>
<keyword evidence="3" id="KW-1185">Reference proteome</keyword>
<protein>
    <submittedName>
        <fullName evidence="2">MATH</fullName>
    </submittedName>
</protein>
<accession>A0A200QSY2</accession>
<sequence length="346" mass="39780">MEKVTGFFKEKLKLDGIGKSSYRSPILCSGASSAILPQRGPKRCKRDDPPTHYSFKIKSYSLIQKFERHISPVFEEGGFKWNLCFYPNGKKNEGGEGHISIYLRIADTDYLSPGWKVKAFFRLLLLDQISGKYLTLGDTHERCFHAMNKEQGFARFIRLKTFLNTERGYLIDDACKIGAEVFVVRYNGKGDCFERISGKNTCTHAWKIPNFSKREKTFYYSKAFTVGRHEWKIKLYPKGNGRVEGNNLSLFLELTNSSNLCPGEQVYVDYNLCIKARQKTIYIAENLIRSYGFCIAAQSWFSASRQLWGCQKFISLHKLNDPEQGYLVEDRCIIEAEVNVLGHTRP</sequence>
<name>A0A200QSY2_MACCD</name>
<dbReference type="Gene3D" id="2.60.210.10">
    <property type="entry name" value="Apoptosis, Tumor Necrosis Factor Receptor Associated Protein 2, Chain A"/>
    <property type="match status" value="2"/>
</dbReference>